<evidence type="ECO:0000259" key="6">
    <source>
        <dbReference type="Pfam" id="PF04577"/>
    </source>
</evidence>
<keyword evidence="5" id="KW-0472">Membrane</keyword>
<feature type="transmembrane region" description="Helical" evidence="5">
    <location>
        <begin position="7"/>
        <end position="25"/>
    </location>
</feature>
<evidence type="ECO:0000256" key="5">
    <source>
        <dbReference type="SAM" id="Phobius"/>
    </source>
</evidence>
<sequence>MAIKMKGFIILLVSLNIYILCYYFFHFPSSKHQFLFPSSKHQFLDDTITIRAEEDTRSEAIANKNDQLRASFDGKPWPDLPSYMPWQGDPMARAGSCEAYFGNGFNRPFRLVANASAASRKVSVFSDGKLGSFSCAYSETLETSICEARRMVMYPDKIQMSQGGEDIESVLGRDEMTELPSYSEGAFQIEAPPSYKGRVVSPELLDQIMPQGAVHTHTMRSLLQNLVAVPSADFFCSQWIEEPTLIVTRFEYANLFHTYTDWYSAYVTSRVAGLSKRPRLVFVDGHSKSPMDQAWEALYTSVTYAKNFSGPVCFRHALLTPLGYETALFKGLTESIPCRGCSAIELKQKPDDSRTARLNEFGEMFRASFGLLSGESENFKPSSVHNVLFMRREDYLAHPRHGGKVESRLKNEEEVLDALQKWAPSLLKCKVNIVNGLFAHMSMIDQVRDVQAASVIVSAHGAALTHSIAARPGTVVLEIISSYYRRPHFALISQWKGLEYHAINLEGSVARCPEVIKVLGGIMKSLGC</sequence>
<protein>
    <recommendedName>
        <fullName evidence="6">Glycosyltransferase 61 catalytic domain-containing protein</fullName>
    </recommendedName>
</protein>
<keyword evidence="2" id="KW-0328">Glycosyltransferase</keyword>
<evidence type="ECO:0000256" key="3">
    <source>
        <dbReference type="ARBA" id="ARBA00022679"/>
    </source>
</evidence>
<dbReference type="PANTHER" id="PTHR48437:SF1">
    <property type="entry name" value="INITIATOR BINDING DOMAIN-CONTAINING PROTEIN"/>
    <property type="match status" value="1"/>
</dbReference>
<dbReference type="GO" id="GO:0000139">
    <property type="term" value="C:Golgi membrane"/>
    <property type="evidence" value="ECO:0007669"/>
    <property type="project" value="UniProtKB-SubCell"/>
</dbReference>
<dbReference type="InterPro" id="IPR007657">
    <property type="entry name" value="Glycosyltransferase_61"/>
</dbReference>
<reference evidence="7" key="1">
    <citation type="submission" date="2015-03" db="EMBL/GenBank/DDBJ databases">
        <title>A transcriptome of Araucaria cunninghamii, an australian fine timber species.</title>
        <authorList>
            <person name="Jing Yi C.J.Y."/>
            <person name="Yin San L.Y.S."/>
            <person name="Abdul Karim S.S."/>
            <person name="Wan Azmi N.N."/>
            <person name="Hercus R.R."/>
            <person name="Croft L.L."/>
        </authorList>
    </citation>
    <scope>NUCLEOTIDE SEQUENCE</scope>
    <source>
        <strain evidence="7">MI0301</strain>
        <tissue evidence="7">Leaf</tissue>
    </source>
</reference>
<dbReference type="Pfam" id="PF04577">
    <property type="entry name" value="Glyco_transf_61"/>
    <property type="match status" value="1"/>
</dbReference>
<keyword evidence="3" id="KW-0808">Transferase</keyword>
<evidence type="ECO:0000256" key="4">
    <source>
        <dbReference type="ARBA" id="ARBA00023180"/>
    </source>
</evidence>
<dbReference type="AlphaFoldDB" id="A0A0D6R653"/>
<keyword evidence="5" id="KW-1133">Transmembrane helix</keyword>
<proteinExistence type="predicted"/>
<dbReference type="PANTHER" id="PTHR48437">
    <property type="entry name" value="INITIATOR BINDING DOMAIN-CONTAINING PROTEIN"/>
    <property type="match status" value="1"/>
</dbReference>
<name>A0A0D6R653_ARACU</name>
<accession>A0A0D6R653</accession>
<organism evidence="7">
    <name type="scientific">Araucaria cunninghamii</name>
    <name type="common">Hoop pine</name>
    <name type="synonym">Moreton Bay pine</name>
    <dbReference type="NCBI Taxonomy" id="56994"/>
    <lineage>
        <taxon>Eukaryota</taxon>
        <taxon>Viridiplantae</taxon>
        <taxon>Streptophyta</taxon>
        <taxon>Embryophyta</taxon>
        <taxon>Tracheophyta</taxon>
        <taxon>Spermatophyta</taxon>
        <taxon>Pinopsida</taxon>
        <taxon>Pinidae</taxon>
        <taxon>Conifers II</taxon>
        <taxon>Araucariales</taxon>
        <taxon>Araucariaceae</taxon>
        <taxon>Araucaria</taxon>
    </lineage>
</organism>
<evidence type="ECO:0000256" key="2">
    <source>
        <dbReference type="ARBA" id="ARBA00022676"/>
    </source>
</evidence>
<keyword evidence="5" id="KW-0812">Transmembrane</keyword>
<keyword evidence="4" id="KW-0325">Glycoprotein</keyword>
<evidence type="ECO:0000313" key="7">
    <source>
        <dbReference type="EMBL" id="JAG97370.1"/>
    </source>
</evidence>
<comment type="subcellular location">
    <subcellularLocation>
        <location evidence="1">Golgi apparatus membrane</location>
        <topology evidence="1">Single-pass type II membrane protein</topology>
    </subcellularLocation>
</comment>
<dbReference type="InterPro" id="IPR049625">
    <property type="entry name" value="Glyco_transf_61_cat"/>
</dbReference>
<feature type="domain" description="Glycosyltransferase 61 catalytic" evidence="6">
    <location>
        <begin position="217"/>
        <end position="477"/>
    </location>
</feature>
<evidence type="ECO:0000256" key="1">
    <source>
        <dbReference type="ARBA" id="ARBA00004323"/>
    </source>
</evidence>
<dbReference type="GO" id="GO:0016763">
    <property type="term" value="F:pentosyltransferase activity"/>
    <property type="evidence" value="ECO:0007669"/>
    <property type="project" value="UniProtKB-ARBA"/>
</dbReference>
<dbReference type="EMBL" id="GCKF01033573">
    <property type="protein sequence ID" value="JAG97370.1"/>
    <property type="molecule type" value="Transcribed_RNA"/>
</dbReference>